<accession>A0A6N3DPH6</accession>
<dbReference type="EMBL" id="CACRUA010000022">
    <property type="protein sequence ID" value="VYU30075.1"/>
    <property type="molecule type" value="Genomic_DNA"/>
</dbReference>
<evidence type="ECO:0000313" key="1">
    <source>
        <dbReference type="EMBL" id="VYU30075.1"/>
    </source>
</evidence>
<name>A0A6N3DPH6_CLOSY</name>
<reference evidence="1" key="1">
    <citation type="submission" date="2019-11" db="EMBL/GenBank/DDBJ databases">
        <authorList>
            <person name="Feng L."/>
        </authorList>
    </citation>
    <scope>NUCLEOTIDE SEQUENCE</scope>
    <source>
        <strain evidence="1">CsymbiosumLFYP84</strain>
    </source>
</reference>
<gene>
    <name evidence="1" type="ORF">CSLFYP84_01827</name>
</gene>
<protein>
    <submittedName>
        <fullName evidence="1">Uncharacterized protein</fullName>
    </submittedName>
</protein>
<dbReference type="AlphaFoldDB" id="A0A6N3DPH6"/>
<proteinExistence type="predicted"/>
<organism evidence="1">
    <name type="scientific">Clostridium symbiosum</name>
    <name type="common">Bacteroides symbiosus</name>
    <dbReference type="NCBI Taxonomy" id="1512"/>
    <lineage>
        <taxon>Bacteria</taxon>
        <taxon>Bacillati</taxon>
        <taxon>Bacillota</taxon>
        <taxon>Clostridia</taxon>
        <taxon>Lachnospirales</taxon>
        <taxon>Lachnospiraceae</taxon>
        <taxon>Otoolea</taxon>
    </lineage>
</organism>
<sequence length="380" mass="44051">MDEKGIKDYLYCTYHLTSAMFPNWLVSSGHGLHLYYIVNTLDLKNEADSKLRALYTDYLITHFRADIACRNKSRVLRFPLSRNVKNMEAIKTTRLFHLNPSTDIDIKRLDCFRHPQSEIDAYIKACNLIRAEKRKQTMIKNGTWKTKAIKIKVADKRSTPIPIQTTAKTVSAINKSKIDIQPDSATSKTGVHPELKINTFPMPTKSRYKRILRDLHNYAARRKGCPKGHRAIYTHITAIFLKRILVPEEAAVERVKQYIDRDFFDEAEEIVRNAYASKTQYMYTNARIAALLDFQEYDIKNSFSAYTVEQKQAARVKSVKSYDAKRYAENRANIQEKRQQRYEYVKSHMDFTAASLAEELGCSIRTIKSVKAVIRQQEKG</sequence>